<dbReference type="InterPro" id="IPR010787">
    <property type="entry name" value="DUF1385"/>
</dbReference>
<dbReference type="EMBL" id="BMHA01000002">
    <property type="protein sequence ID" value="GGI04007.1"/>
    <property type="molecule type" value="Genomic_DNA"/>
</dbReference>
<dbReference type="PANTHER" id="PTHR42867">
    <property type="entry name" value="MEMBRANE PROTEIN-RELATED"/>
    <property type="match status" value="1"/>
</dbReference>
<evidence type="ECO:0000256" key="2">
    <source>
        <dbReference type="SAM" id="Phobius"/>
    </source>
</evidence>
<feature type="transmembrane region" description="Helical" evidence="2">
    <location>
        <begin position="108"/>
        <end position="127"/>
    </location>
</feature>
<dbReference type="OrthoDB" id="9784805at2"/>
<feature type="transmembrane region" description="Helical" evidence="2">
    <location>
        <begin position="216"/>
        <end position="235"/>
    </location>
</feature>
<feature type="region of interest" description="Disordered" evidence="1">
    <location>
        <begin position="351"/>
        <end position="372"/>
    </location>
</feature>
<reference evidence="3" key="2">
    <citation type="submission" date="2020-09" db="EMBL/GenBank/DDBJ databases">
        <authorList>
            <person name="Sun Q."/>
            <person name="Zhou Y."/>
        </authorList>
    </citation>
    <scope>NUCLEOTIDE SEQUENCE</scope>
    <source>
        <strain evidence="3">CGMCC 1.14988</strain>
    </source>
</reference>
<dbReference type="RefSeq" id="WP_130650821.1">
    <property type="nucleotide sequence ID" value="NZ_BMHA01000002.1"/>
</dbReference>
<evidence type="ECO:0000313" key="3">
    <source>
        <dbReference type="EMBL" id="GGI04007.1"/>
    </source>
</evidence>
<dbReference type="AlphaFoldDB" id="A0A8J3ESX4"/>
<keyword evidence="2" id="KW-1133">Transmembrane helix</keyword>
<proteinExistence type="predicted"/>
<comment type="caution">
    <text evidence="3">The sequence shown here is derived from an EMBL/GenBank/DDBJ whole genome shotgun (WGS) entry which is preliminary data.</text>
</comment>
<dbReference type="Proteomes" id="UP000650511">
    <property type="component" value="Unassembled WGS sequence"/>
</dbReference>
<keyword evidence="2" id="KW-0812">Transmembrane</keyword>
<keyword evidence="4" id="KW-1185">Reference proteome</keyword>
<dbReference type="Pfam" id="PF07136">
    <property type="entry name" value="DUF1385"/>
    <property type="match status" value="1"/>
</dbReference>
<keyword evidence="2" id="KW-0472">Membrane</keyword>
<feature type="transmembrane region" description="Helical" evidence="2">
    <location>
        <begin position="247"/>
        <end position="266"/>
    </location>
</feature>
<protein>
    <submittedName>
        <fullName evidence="3">Membrane protein</fullName>
    </submittedName>
</protein>
<gene>
    <name evidence="3" type="ORF">GCM10011354_06900</name>
</gene>
<name>A0A8J3ESX4_9ACTN</name>
<dbReference type="PANTHER" id="PTHR42867:SF1">
    <property type="entry name" value="MEMBRANE PROTEIN-RELATED"/>
    <property type="match status" value="1"/>
</dbReference>
<accession>A0A8J3ESX4</accession>
<reference evidence="3" key="1">
    <citation type="journal article" date="2014" name="Int. J. Syst. Evol. Microbiol.">
        <title>Complete genome sequence of Corynebacterium casei LMG S-19264T (=DSM 44701T), isolated from a smear-ripened cheese.</title>
        <authorList>
            <consortium name="US DOE Joint Genome Institute (JGI-PGF)"/>
            <person name="Walter F."/>
            <person name="Albersmeier A."/>
            <person name="Kalinowski J."/>
            <person name="Ruckert C."/>
        </authorList>
    </citation>
    <scope>NUCLEOTIDE SEQUENCE</scope>
    <source>
        <strain evidence="3">CGMCC 1.14988</strain>
    </source>
</reference>
<evidence type="ECO:0000313" key="4">
    <source>
        <dbReference type="Proteomes" id="UP000650511"/>
    </source>
</evidence>
<sequence length="372" mass="39894">MSSDVSPLRPEPLAAAPHYYGGQAVIEGVMMRGADRWAVAVRRPAGDIWLECHAVSDLPQRRPILGKPLVRGCYALADSLAVGMRALGISATQAFDDEDGEEELGGGAIGASLLVALLLFVGIFIFLPSAGTKAVDALVGGHLGDGVWFHLVESFVRIVIFLGYLWSISLLADIRRVFQYHGAEHKTIAAWEHGETLEPETVDRYSTLHVRCGTNFLIMVMLLAVVIYTLAGVLVPPPEGAGLLVSILYHVALRVVLLPVVAGLAYEGLRLGAAKGEHPLVRALMQPGLWLQRITTKPPTRDQIEVAIRSFEAVVPAELREGRVPHTLDSPVVLARDGLPVTLSDADVRVDGAPAVTPDRGTDPADAPFDEG</sequence>
<organism evidence="3 4">
    <name type="scientific">Egicoccus halophilus</name>
    <dbReference type="NCBI Taxonomy" id="1670830"/>
    <lineage>
        <taxon>Bacteria</taxon>
        <taxon>Bacillati</taxon>
        <taxon>Actinomycetota</taxon>
        <taxon>Nitriliruptoria</taxon>
        <taxon>Egicoccales</taxon>
        <taxon>Egicoccaceae</taxon>
        <taxon>Egicoccus</taxon>
    </lineage>
</organism>
<feature type="transmembrane region" description="Helical" evidence="2">
    <location>
        <begin position="147"/>
        <end position="166"/>
    </location>
</feature>
<evidence type="ECO:0000256" key="1">
    <source>
        <dbReference type="SAM" id="MobiDB-lite"/>
    </source>
</evidence>